<dbReference type="KEGG" id="gah:GAH_01199"/>
<organism evidence="2 3">
    <name type="scientific">Geoglobus ahangari</name>
    <dbReference type="NCBI Taxonomy" id="113653"/>
    <lineage>
        <taxon>Archaea</taxon>
        <taxon>Methanobacteriati</taxon>
        <taxon>Methanobacteriota</taxon>
        <taxon>Archaeoglobi</taxon>
        <taxon>Archaeoglobales</taxon>
        <taxon>Archaeoglobaceae</taxon>
        <taxon>Geoglobus</taxon>
    </lineage>
</organism>
<reference evidence="2 3" key="1">
    <citation type="submission" date="2015-04" db="EMBL/GenBank/DDBJ databases">
        <title>The complete genome sequence of the hyperthermophilic, obligate iron-reducing archaeon Geoglobus ahangari strain 234T.</title>
        <authorList>
            <person name="Manzella M.P."/>
            <person name="Holmes D.E."/>
            <person name="Rocheleau J.M."/>
            <person name="Chung A."/>
            <person name="Reguera G."/>
            <person name="Kashefi K."/>
        </authorList>
    </citation>
    <scope>NUCLEOTIDE SEQUENCE [LARGE SCALE GENOMIC DNA]</scope>
    <source>
        <strain evidence="2 3">234</strain>
    </source>
</reference>
<name>A0A0F7DBQ3_9EURY</name>
<dbReference type="GeneID" id="24803771"/>
<proteinExistence type="predicted"/>
<dbReference type="AlphaFoldDB" id="A0A0F7DBQ3"/>
<dbReference type="CDD" id="cd00090">
    <property type="entry name" value="HTH_ARSR"/>
    <property type="match status" value="1"/>
</dbReference>
<gene>
    <name evidence="2" type="ORF">GAH_01199</name>
</gene>
<dbReference type="HOGENOM" id="CLU_183476_0_0_2"/>
<dbReference type="Gene3D" id="1.10.10.10">
    <property type="entry name" value="Winged helix-like DNA-binding domain superfamily/Winged helix DNA-binding domain"/>
    <property type="match status" value="1"/>
</dbReference>
<evidence type="ECO:0000259" key="1">
    <source>
        <dbReference type="Pfam" id="PF01022"/>
    </source>
</evidence>
<dbReference type="OrthoDB" id="381064at2157"/>
<dbReference type="RefSeq" id="WP_048095313.1">
    <property type="nucleotide sequence ID" value="NZ_CP011267.1"/>
</dbReference>
<feature type="domain" description="HTH arsR-type" evidence="1">
    <location>
        <begin position="29"/>
        <end position="68"/>
    </location>
</feature>
<dbReference type="InterPro" id="IPR001845">
    <property type="entry name" value="HTH_ArsR_DNA-bd_dom"/>
</dbReference>
<protein>
    <recommendedName>
        <fullName evidence="1">HTH arsR-type domain-containing protein</fullName>
    </recommendedName>
</protein>
<dbReference type="Proteomes" id="UP000034723">
    <property type="component" value="Chromosome"/>
</dbReference>
<dbReference type="InterPro" id="IPR011991">
    <property type="entry name" value="ArsR-like_HTH"/>
</dbReference>
<dbReference type="InterPro" id="IPR036388">
    <property type="entry name" value="WH-like_DNA-bd_sf"/>
</dbReference>
<dbReference type="InterPro" id="IPR036390">
    <property type="entry name" value="WH_DNA-bd_sf"/>
</dbReference>
<evidence type="ECO:0000313" key="3">
    <source>
        <dbReference type="Proteomes" id="UP000034723"/>
    </source>
</evidence>
<accession>A0A0F7DBQ3</accession>
<dbReference type="GO" id="GO:0003700">
    <property type="term" value="F:DNA-binding transcription factor activity"/>
    <property type="evidence" value="ECO:0007669"/>
    <property type="project" value="InterPro"/>
</dbReference>
<dbReference type="EMBL" id="CP011267">
    <property type="protein sequence ID" value="AKG91491.1"/>
    <property type="molecule type" value="Genomic_DNA"/>
</dbReference>
<keyword evidence="3" id="KW-1185">Reference proteome</keyword>
<sequence>MKFDEWISADSPEKAEEYRRRFKMAIANSIRRKILLELDEGSKSVDELLSKLNVGEKVLKYHLDTLEKGSCIRYAGDRVELTEEGRVLAKLVREKM</sequence>
<dbReference type="Pfam" id="PF01022">
    <property type="entry name" value="HTH_5"/>
    <property type="match status" value="1"/>
</dbReference>
<dbReference type="InParanoid" id="A0A0F7DBQ3"/>
<evidence type="ECO:0000313" key="2">
    <source>
        <dbReference type="EMBL" id="AKG91491.1"/>
    </source>
</evidence>
<dbReference type="SUPFAM" id="SSF46785">
    <property type="entry name" value="Winged helix' DNA-binding domain"/>
    <property type="match status" value="1"/>
</dbReference>
<dbReference type="STRING" id="113653.GAH_01199"/>